<proteinExistence type="inferred from homology"/>
<evidence type="ECO:0000256" key="3">
    <source>
        <dbReference type="ARBA" id="ARBA00022676"/>
    </source>
</evidence>
<name>A0A0F9WM59_9ZZZZ</name>
<dbReference type="InterPro" id="IPR036566">
    <property type="entry name" value="PYNP-like_C_sf"/>
</dbReference>
<dbReference type="GO" id="GO:0009032">
    <property type="term" value="F:thymidine phosphorylase activity"/>
    <property type="evidence" value="ECO:0007669"/>
    <property type="project" value="InterPro"/>
</dbReference>
<dbReference type="SUPFAM" id="SSF47648">
    <property type="entry name" value="Nucleoside phosphorylase/phosphoribosyltransferase N-terminal domain"/>
    <property type="match status" value="1"/>
</dbReference>
<dbReference type="GO" id="GO:0005829">
    <property type="term" value="C:cytosol"/>
    <property type="evidence" value="ECO:0007669"/>
    <property type="project" value="TreeGrafter"/>
</dbReference>
<dbReference type="Pfam" id="PF07831">
    <property type="entry name" value="PYNP_C"/>
    <property type="match status" value="1"/>
</dbReference>
<keyword evidence="4" id="KW-0808">Transferase</keyword>
<dbReference type="InterPro" id="IPR000312">
    <property type="entry name" value="Glycosyl_Trfase_fam3"/>
</dbReference>
<sequence>MRLPQEIIRAKRDGETLDAADIQAFIAGFAGELVTEGQVAAFAMAVFFRGMAGPETVALTEAMLHSGDVLDWADLDRPVVDKHSTGGVGDNVSLMLAPIVASCGAAVPMISGRGLGHTGGTLDKMEAIPGYSVTPDNETFRRTVRDIGCAIIGQTGRLAPADGRFYAIRDVTATVESIPLITASILSKKLAEGLDGLVLDVKSGSGAFMTSHEDARALAASLVAVANGAGLKTTALLTRMDEPLASAAGNAVEIRNAVRFLTGAQRDAALEEVTLALAAEMLLSAHLAPDLAEGRKQAAAALSDGRAAETFAKMVAALGGPSDFVERMEDYLPAAPIVREIVAEQDGFIATVDARRLGLAVVELGGGRTRPQDAVDHAVGLSDLAPIGRRLMRGEALARVHARDEMAAKRAEAALRGAYGLSDKAVERDASAVLERFG</sequence>
<keyword evidence="3" id="KW-0328">Glycosyltransferase</keyword>
<dbReference type="InterPro" id="IPR018090">
    <property type="entry name" value="Pyrmidine_PPas_bac/euk"/>
</dbReference>
<dbReference type="Gene3D" id="3.90.1170.30">
    <property type="entry name" value="Pyrimidine nucleoside phosphorylase-like, C-terminal domain"/>
    <property type="match status" value="1"/>
</dbReference>
<dbReference type="SUPFAM" id="SSF52418">
    <property type="entry name" value="Nucleoside phosphorylase/phosphoribosyltransferase catalytic domain"/>
    <property type="match status" value="1"/>
</dbReference>
<dbReference type="NCBIfam" id="TIGR02644">
    <property type="entry name" value="Y_phosphoryl"/>
    <property type="match status" value="1"/>
</dbReference>
<dbReference type="InterPro" id="IPR035902">
    <property type="entry name" value="Nuc_phospho_transferase"/>
</dbReference>
<protein>
    <recommendedName>
        <fullName evidence="5">Pyrimidine nucleoside phosphorylase C-terminal domain-containing protein</fullName>
    </recommendedName>
</protein>
<dbReference type="InterPro" id="IPR036320">
    <property type="entry name" value="Glycosyl_Trfase_fam3_N_dom_sf"/>
</dbReference>
<dbReference type="Gene3D" id="3.40.1030.10">
    <property type="entry name" value="Nucleoside phosphorylase/phosphoribosyltransferase catalytic domain"/>
    <property type="match status" value="1"/>
</dbReference>
<dbReference type="AlphaFoldDB" id="A0A0F9WM59"/>
<dbReference type="NCBIfam" id="TIGR02643">
    <property type="entry name" value="T_phosphoryl"/>
    <property type="match status" value="1"/>
</dbReference>
<dbReference type="PANTHER" id="PTHR10515">
    <property type="entry name" value="THYMIDINE PHOSPHORYLASE"/>
    <property type="match status" value="1"/>
</dbReference>
<dbReference type="GO" id="GO:0006206">
    <property type="term" value="P:pyrimidine nucleobase metabolic process"/>
    <property type="evidence" value="ECO:0007669"/>
    <property type="project" value="InterPro"/>
</dbReference>
<comment type="similarity">
    <text evidence="1">Belongs to the thymidine/pyrimidine-nucleoside phosphorylase family.</text>
</comment>
<evidence type="ECO:0000256" key="2">
    <source>
        <dbReference type="ARBA" id="ARBA00011738"/>
    </source>
</evidence>
<dbReference type="Gene3D" id="1.20.970.10">
    <property type="entry name" value="Transferase, Pyrimidine Nucleoside Phosphorylase, Chain C"/>
    <property type="match status" value="1"/>
</dbReference>
<reference evidence="6" key="1">
    <citation type="journal article" date="2015" name="Nature">
        <title>Complex archaea that bridge the gap between prokaryotes and eukaryotes.</title>
        <authorList>
            <person name="Spang A."/>
            <person name="Saw J.H."/>
            <person name="Jorgensen S.L."/>
            <person name="Zaremba-Niedzwiedzka K."/>
            <person name="Martijn J."/>
            <person name="Lind A.E."/>
            <person name="van Eijk R."/>
            <person name="Schleper C."/>
            <person name="Guy L."/>
            <person name="Ettema T.J."/>
        </authorList>
    </citation>
    <scope>NUCLEOTIDE SEQUENCE</scope>
</reference>
<comment type="caution">
    <text evidence="6">The sequence shown here is derived from an EMBL/GenBank/DDBJ whole genome shotgun (WGS) entry which is preliminary data.</text>
</comment>
<dbReference type="PIRSF" id="PIRSF000478">
    <property type="entry name" value="TP_PyNP"/>
    <property type="match status" value="1"/>
</dbReference>
<dbReference type="InterPro" id="IPR013465">
    <property type="entry name" value="Thymidine_Pase"/>
</dbReference>
<evidence type="ECO:0000256" key="4">
    <source>
        <dbReference type="ARBA" id="ARBA00022679"/>
    </source>
</evidence>
<dbReference type="NCBIfam" id="NF004490">
    <property type="entry name" value="PRK05820.1"/>
    <property type="match status" value="1"/>
</dbReference>
<gene>
    <name evidence="6" type="ORF">LCGC14_0261970</name>
</gene>
<dbReference type="InterPro" id="IPR000053">
    <property type="entry name" value="Thymidine/pyrmidine_PPase"/>
</dbReference>
<accession>A0A0F9WM59</accession>
<dbReference type="Pfam" id="PF00591">
    <property type="entry name" value="Glycos_transf_3"/>
    <property type="match status" value="1"/>
</dbReference>
<dbReference type="InterPro" id="IPR013102">
    <property type="entry name" value="PYNP_C"/>
</dbReference>
<dbReference type="GO" id="GO:0004645">
    <property type="term" value="F:1,4-alpha-oligoglucan phosphorylase activity"/>
    <property type="evidence" value="ECO:0007669"/>
    <property type="project" value="InterPro"/>
</dbReference>
<dbReference type="InterPro" id="IPR017872">
    <property type="entry name" value="Pyrmidine_PPase_CS"/>
</dbReference>
<dbReference type="FunFam" id="3.40.1030.10:FF:000001">
    <property type="entry name" value="Thymidine phosphorylase"/>
    <property type="match status" value="1"/>
</dbReference>
<organism evidence="6">
    <name type="scientific">marine sediment metagenome</name>
    <dbReference type="NCBI Taxonomy" id="412755"/>
    <lineage>
        <taxon>unclassified sequences</taxon>
        <taxon>metagenomes</taxon>
        <taxon>ecological metagenomes</taxon>
    </lineage>
</organism>
<evidence type="ECO:0000313" key="6">
    <source>
        <dbReference type="EMBL" id="KKN87166.1"/>
    </source>
</evidence>
<dbReference type="SMART" id="SM00941">
    <property type="entry name" value="PYNP_C"/>
    <property type="match status" value="1"/>
</dbReference>
<dbReference type="EMBL" id="LAZR01000141">
    <property type="protein sequence ID" value="KKN87166.1"/>
    <property type="molecule type" value="Genomic_DNA"/>
</dbReference>
<dbReference type="GO" id="GO:0006213">
    <property type="term" value="P:pyrimidine nucleoside metabolic process"/>
    <property type="evidence" value="ECO:0007669"/>
    <property type="project" value="InterPro"/>
</dbReference>
<dbReference type="HAMAP" id="MF_01628">
    <property type="entry name" value="Thymid_phosp"/>
    <property type="match status" value="1"/>
</dbReference>
<evidence type="ECO:0000256" key="1">
    <source>
        <dbReference type="ARBA" id="ARBA00006915"/>
    </source>
</evidence>
<evidence type="ECO:0000259" key="5">
    <source>
        <dbReference type="SMART" id="SM00941"/>
    </source>
</evidence>
<dbReference type="PANTHER" id="PTHR10515:SF0">
    <property type="entry name" value="THYMIDINE PHOSPHORYLASE"/>
    <property type="match status" value="1"/>
</dbReference>
<comment type="subunit">
    <text evidence="2">Homodimer.</text>
</comment>
<dbReference type="SUPFAM" id="SSF54680">
    <property type="entry name" value="Pyrimidine nucleoside phosphorylase C-terminal domain"/>
    <property type="match status" value="1"/>
</dbReference>
<dbReference type="PROSITE" id="PS00647">
    <property type="entry name" value="THYMID_PHOSPHORYLASE"/>
    <property type="match status" value="1"/>
</dbReference>
<dbReference type="InterPro" id="IPR017459">
    <property type="entry name" value="Glycosyl_Trfase_fam3_N_dom"/>
</dbReference>
<dbReference type="Pfam" id="PF02885">
    <property type="entry name" value="Glycos_trans_3N"/>
    <property type="match status" value="1"/>
</dbReference>
<feature type="domain" description="Pyrimidine nucleoside phosphorylase C-terminal" evidence="5">
    <location>
        <begin position="348"/>
        <end position="422"/>
    </location>
</feature>